<comment type="caution">
    <text evidence="5">The sequence shown here is derived from an EMBL/GenBank/DDBJ whole genome shotgun (WGS) entry which is preliminary data.</text>
</comment>
<dbReference type="InterPro" id="IPR012878">
    <property type="entry name" value="Beta-AFase-like_GH127_cat"/>
</dbReference>
<evidence type="ECO:0000313" key="6">
    <source>
        <dbReference type="Proteomes" id="UP000422221"/>
    </source>
</evidence>
<gene>
    <name evidence="5" type="ORF">F3F73_21080</name>
</gene>
<dbReference type="PANTHER" id="PTHR31151">
    <property type="entry name" value="PROLINE-TRNA LIGASE (DUF1680)"/>
    <property type="match status" value="1"/>
</dbReference>
<evidence type="ECO:0000256" key="1">
    <source>
        <dbReference type="ARBA" id="ARBA00022729"/>
    </source>
</evidence>
<feature type="chain" id="PRO_5029895735" description="T9SS type A sorting domain-containing protein" evidence="2">
    <location>
        <begin position="19"/>
        <end position="1293"/>
    </location>
</feature>
<dbReference type="GO" id="GO:0005975">
    <property type="term" value="P:carbohydrate metabolic process"/>
    <property type="evidence" value="ECO:0007669"/>
    <property type="project" value="InterPro"/>
</dbReference>
<dbReference type="RefSeq" id="WP_130058706.1">
    <property type="nucleotide sequence ID" value="NZ_JADNPJ010000002.1"/>
</dbReference>
<dbReference type="InterPro" id="IPR028994">
    <property type="entry name" value="Integrin_alpha_N"/>
</dbReference>
<dbReference type="InterPro" id="IPR013517">
    <property type="entry name" value="FG-GAP"/>
</dbReference>
<dbReference type="Proteomes" id="UP000422221">
    <property type="component" value="Unassembled WGS sequence"/>
</dbReference>
<dbReference type="Pfam" id="PF13517">
    <property type="entry name" value="FG-GAP_3"/>
    <property type="match status" value="1"/>
</dbReference>
<protein>
    <recommendedName>
        <fullName evidence="7">T9SS type A sorting domain-containing protein</fullName>
    </recommendedName>
</protein>
<feature type="signal peptide" evidence="2">
    <location>
        <begin position="1"/>
        <end position="18"/>
    </location>
</feature>
<dbReference type="Gene3D" id="2.130.10.130">
    <property type="entry name" value="Integrin alpha, N-terminal"/>
    <property type="match status" value="1"/>
</dbReference>
<keyword evidence="1 2" id="KW-0732">Signal</keyword>
<dbReference type="PANTHER" id="PTHR31151:SF0">
    <property type="entry name" value="PROLINE-TRNA LIGASE (DUF1680)"/>
    <property type="match status" value="1"/>
</dbReference>
<evidence type="ECO:0000256" key="2">
    <source>
        <dbReference type="SAM" id="SignalP"/>
    </source>
</evidence>
<evidence type="ECO:0000259" key="4">
    <source>
        <dbReference type="Pfam" id="PF20736"/>
    </source>
</evidence>
<dbReference type="EMBL" id="VWMK01000028">
    <property type="protein sequence ID" value="KAA3758232.1"/>
    <property type="molecule type" value="Genomic_DNA"/>
</dbReference>
<evidence type="ECO:0000259" key="3">
    <source>
        <dbReference type="Pfam" id="PF07944"/>
    </source>
</evidence>
<dbReference type="InterPro" id="IPR008928">
    <property type="entry name" value="6-hairpin_glycosidase_sf"/>
</dbReference>
<evidence type="ECO:0008006" key="7">
    <source>
        <dbReference type="Google" id="ProtNLM"/>
    </source>
</evidence>
<dbReference type="InterPro" id="IPR049046">
    <property type="entry name" value="Beta-AFase-like_GH127_middle"/>
</dbReference>
<feature type="domain" description="Non-reducing end beta-L-arabinofuranosidase-like GH127 middle" evidence="4">
    <location>
        <begin position="843"/>
        <end position="937"/>
    </location>
</feature>
<accession>A0A7J4XDC9</accession>
<dbReference type="SUPFAM" id="SSF48208">
    <property type="entry name" value="Six-hairpin glycosidases"/>
    <property type="match status" value="1"/>
</dbReference>
<proteinExistence type="predicted"/>
<dbReference type="Pfam" id="PF07944">
    <property type="entry name" value="Beta-AFase-like_GH127_cat"/>
    <property type="match status" value="1"/>
</dbReference>
<sequence length="1293" mass="143842">MRKIIYIFTLLFCNISFAQDKYDAIFYQFPNSGVSFEGLYSNPTNGTACIGDFNEDGYPDMIVMGPNYDDFETSYVNLLQNNGDGTFKRIDLGISAMNNGSIAYTKVAPKQFILALQGGTASPAATNNAKGYIAELKYVGDAVSCRKKQDLDYGLIDGDLFFIDVDGNGHVDLVQLGGVKKAYVYLNDGANLYSLTADVTGLVGTYRGKSLVSDVNNDGHLDIVSISQSGGLQVSLYQSNNTFITDAISSTYNFKIYPRLGLGDFNEDGNIDIVAFDYASSKKEHSVVFFYGNGKGQFTQAAENSFMGVDAAAVAVADFDGDGHLDILYSGTNYKTLKTDEEEGAFTKKAYMLLGDGRGNFTQHVKATPAGQSPDIFCLAPVGNGKYYVADFDKDSKPDIFALGELAELKGGKLMRYADLFLSSLKYGFGEPVGKTAIKQVWEGFPYRQVRLGEGRLKQAMDKNITYLKSFDVNRLLAQTFKYNLGIDDYKLYGGANDATFAHYLSAISMGYAATGDEDLLQRVNHMVDVMIQAQDVMGDGLYSNNDAPTWGFYKMAKEKVITPYGWDENGHPWGNNNIGFPFYAHHKAFAAFRDAYIYAGNENARVAFVKFCEWLVMWMQNFTDDNLQKMLESEHGGMVEVLSDAYALSGKIKFLDAARRFTRDNFAAAMSGNRDDLSGRHSNFHVPMAVGAAIHYLYSGDERSGKTAHNFFHIVHDHHTLCNGGNGNNERFGTPDLLTYRLGQRGPETCSSYNMLKLAKDLFCQEGDTEYLDYYENTMWNHILAILSPRSDAGVCYHVNLKPGTFKMYSDLYSNLWCCVGTGMESHAKYVDAIYFKGDIGILVNLFTPSTLNWEETGLKLTMETDFPVTNNVKLIINESGSFNKDICIRYPSWVEEGGIAITINGAKQKISAKPGEIIELSSSWAAGDEILITIPCKLRLVDLPDDINVSAIFYGPVLLAANMGEVGQSDIGFSWPQEEIKDPAPDAYFPSLMGSRKALESWIIKKEGTLNFTTTGLGKNYEMQPFYDTHHCRYNVYWKIGDGIDLQKERELIPDRVLTGVQESEKAHNVLSSGSNTGAASFNFWGPTYNRFRDASMVGYVQYTLELLPEELPADKQYYLQLTYFGDEPNGYGDFWISIDGQNLAYQSSISRLARLDFAQRYYAIPRIMTDGKQKINVRFSKGRVSLYGVKLTTTDNLVEAKKKLDGEITSIHQNILPGNANTNIFVVDNCLHVINRSGARIQIFGVNGELLMNKVVESDNESIKLSLLSGIYIVECTSSAKMENRKIFLY</sequence>
<dbReference type="Pfam" id="PF20736">
    <property type="entry name" value="Glyco_hydro127M"/>
    <property type="match status" value="1"/>
</dbReference>
<name>A0A7J4XDC9_9BACE</name>
<evidence type="ECO:0000313" key="5">
    <source>
        <dbReference type="EMBL" id="KAA3758232.1"/>
    </source>
</evidence>
<dbReference type="SUPFAM" id="SSF69318">
    <property type="entry name" value="Integrin alpha N-terminal domain"/>
    <property type="match status" value="2"/>
</dbReference>
<reference evidence="5 6" key="1">
    <citation type="journal article" date="2019" name="Nat. Med.">
        <title>A library of human gut bacterial isolates paired with longitudinal multiomics data enables mechanistic microbiome research.</title>
        <authorList>
            <person name="Poyet M."/>
            <person name="Groussin M."/>
            <person name="Gibbons S.M."/>
            <person name="Avila-Pacheco J."/>
            <person name="Jiang X."/>
            <person name="Kearney S.M."/>
            <person name="Perrotta A.R."/>
            <person name="Berdy B."/>
            <person name="Zhao S."/>
            <person name="Lieberman T.D."/>
            <person name="Swanson P.K."/>
            <person name="Smith M."/>
            <person name="Roesemann S."/>
            <person name="Alexander J.E."/>
            <person name="Rich S.A."/>
            <person name="Livny J."/>
            <person name="Vlamakis H."/>
            <person name="Clish C."/>
            <person name="Bullock K."/>
            <person name="Deik A."/>
            <person name="Scott J."/>
            <person name="Pierce K.A."/>
            <person name="Xavier R.J."/>
            <person name="Alm E.J."/>
        </authorList>
    </citation>
    <scope>NUCLEOTIDE SEQUENCE [LARGE SCALE GENOMIC DNA]</scope>
    <source>
        <strain evidence="5 6">BIOML-A10</strain>
    </source>
</reference>
<feature type="domain" description="Non-reducing end beta-L-arabinofuranosidase-like GH127 catalytic" evidence="3">
    <location>
        <begin position="449"/>
        <end position="831"/>
    </location>
</feature>
<organism evidence="5 6">
    <name type="scientific">Bacteroides salyersiae</name>
    <dbReference type="NCBI Taxonomy" id="291644"/>
    <lineage>
        <taxon>Bacteria</taxon>
        <taxon>Pseudomonadati</taxon>
        <taxon>Bacteroidota</taxon>
        <taxon>Bacteroidia</taxon>
        <taxon>Bacteroidales</taxon>
        <taxon>Bacteroidaceae</taxon>
        <taxon>Bacteroides</taxon>
    </lineage>
</organism>